<dbReference type="Proteomes" id="UP001172386">
    <property type="component" value="Unassembled WGS sequence"/>
</dbReference>
<dbReference type="EMBL" id="JAPDRQ010000317">
    <property type="protein sequence ID" value="KAJ9650695.1"/>
    <property type="molecule type" value="Genomic_DNA"/>
</dbReference>
<organism evidence="1 2">
    <name type="scientific">Neophaeococcomyces mojaviensis</name>
    <dbReference type="NCBI Taxonomy" id="3383035"/>
    <lineage>
        <taxon>Eukaryota</taxon>
        <taxon>Fungi</taxon>
        <taxon>Dikarya</taxon>
        <taxon>Ascomycota</taxon>
        <taxon>Pezizomycotina</taxon>
        <taxon>Eurotiomycetes</taxon>
        <taxon>Chaetothyriomycetidae</taxon>
        <taxon>Chaetothyriales</taxon>
        <taxon>Chaetothyriales incertae sedis</taxon>
        <taxon>Neophaeococcomyces</taxon>
    </lineage>
</organism>
<comment type="caution">
    <text evidence="1">The sequence shown here is derived from an EMBL/GenBank/DDBJ whole genome shotgun (WGS) entry which is preliminary data.</text>
</comment>
<proteinExistence type="predicted"/>
<name>A0ACC2ZSU5_9EURO</name>
<accession>A0ACC2ZSU5</accession>
<evidence type="ECO:0000313" key="1">
    <source>
        <dbReference type="EMBL" id="KAJ9650695.1"/>
    </source>
</evidence>
<reference evidence="1" key="1">
    <citation type="submission" date="2022-10" db="EMBL/GenBank/DDBJ databases">
        <title>Culturing micro-colonial fungi from biological soil crusts in the Mojave desert and describing Neophaeococcomyces mojavensis, and introducing the new genera and species Taxawa tesnikishii.</title>
        <authorList>
            <person name="Kurbessoian T."/>
            <person name="Stajich J.E."/>
        </authorList>
    </citation>
    <scope>NUCLEOTIDE SEQUENCE</scope>
    <source>
        <strain evidence="1">JES_112</strain>
    </source>
</reference>
<evidence type="ECO:0000313" key="2">
    <source>
        <dbReference type="Proteomes" id="UP001172386"/>
    </source>
</evidence>
<keyword evidence="2" id="KW-1185">Reference proteome</keyword>
<protein>
    <submittedName>
        <fullName evidence="1">Uncharacterized protein</fullName>
    </submittedName>
</protein>
<gene>
    <name evidence="1" type="ORF">H2198_010002</name>
</gene>
<sequence>MHGHRRAVGTAFQRGSGNRLGHGRALVQLQPARKHPLRPSQHHLDLDHRSGLVGNADEVVDHAVGQALEAQRQRRTEQARTGLEIQGQGDLAGIFGQRMELPAAVQLLERAIAQLHVDAVRALQGVFSLEPGAERAQAQVQTRHQAVLALLQDLGGRAPAEAARIGLDVIDQVEHARGRMFDQGAAADSRHEYRTFRQSTGQARIGDNTEMSKNSGKDKAKSATATKTIALNKRARHEYHIEDRFEAGLALQGWEVKSIRAGRGNIVDAYAYVKDGEIFLIGAQITPLIQASTHVVANDRRDRKLLLHRSEIDKLVGKVERDGYTIVPTAMYWSKNKIKLEVALAKGKQTHDKRDAAKDRDWAIEKQRVMRRGNRDA</sequence>